<dbReference type="Pfam" id="PF07849">
    <property type="entry name" value="DUF1641"/>
    <property type="match status" value="1"/>
</dbReference>
<dbReference type="OrthoDB" id="8664322at2"/>
<protein>
    <submittedName>
        <fullName evidence="1">DUF1641 domain-containing protein</fullName>
    </submittedName>
</protein>
<sequence>MNAPHEASATQAADAAAPFLGGGPGARALADRLGLLAEAGRLDNIADLLSLASDLVDLLDQSMVEKLALLSEQASSAAWTAANTLRDAHARTLQEARPPSLTGLIGLMRDEDTRRGMAVVLRALQTLGRQMAAQRKDYADAT</sequence>
<accession>A0A424W5L4</accession>
<dbReference type="RefSeq" id="WP_059379944.1">
    <property type="nucleotide sequence ID" value="NZ_CP061008.1"/>
</dbReference>
<gene>
    <name evidence="1" type="ORF">DY367_27365</name>
</gene>
<evidence type="ECO:0000313" key="1">
    <source>
        <dbReference type="EMBL" id="RPJ88517.1"/>
    </source>
</evidence>
<reference evidence="1 2" key="1">
    <citation type="submission" date="2018-08" db="EMBL/GenBank/DDBJ databases">
        <title>Achromobacter xylosoxidans Genome sequencing and assembly.</title>
        <authorList>
            <person name="Wang R."/>
            <person name="Rensing C."/>
            <person name="Li Y."/>
        </authorList>
    </citation>
    <scope>NUCLEOTIDE SEQUENCE [LARGE SCALE GENOMIC DNA]</scope>
    <source>
        <strain evidence="1 2">GD003A</strain>
    </source>
</reference>
<name>A0A424W5L4_ALCXX</name>
<proteinExistence type="predicted"/>
<evidence type="ECO:0000313" key="2">
    <source>
        <dbReference type="Proteomes" id="UP000285324"/>
    </source>
</evidence>
<dbReference type="InterPro" id="IPR012440">
    <property type="entry name" value="DUF1641"/>
</dbReference>
<dbReference type="AlphaFoldDB" id="A0A424W5L4"/>
<organism evidence="1 2">
    <name type="scientific">Alcaligenes xylosoxydans xylosoxydans</name>
    <name type="common">Achromobacter xylosoxidans</name>
    <dbReference type="NCBI Taxonomy" id="85698"/>
    <lineage>
        <taxon>Bacteria</taxon>
        <taxon>Pseudomonadati</taxon>
        <taxon>Pseudomonadota</taxon>
        <taxon>Betaproteobacteria</taxon>
        <taxon>Burkholderiales</taxon>
        <taxon>Alcaligenaceae</taxon>
        <taxon>Achromobacter</taxon>
    </lineage>
</organism>
<dbReference type="EMBL" id="QVXO01000062">
    <property type="protein sequence ID" value="RPJ88517.1"/>
    <property type="molecule type" value="Genomic_DNA"/>
</dbReference>
<dbReference type="Proteomes" id="UP000285324">
    <property type="component" value="Unassembled WGS sequence"/>
</dbReference>
<comment type="caution">
    <text evidence="1">The sequence shown here is derived from an EMBL/GenBank/DDBJ whole genome shotgun (WGS) entry which is preliminary data.</text>
</comment>